<dbReference type="Proteomes" id="UP000426265">
    <property type="component" value="Unassembled WGS sequence"/>
</dbReference>
<reference evidence="2 3" key="1">
    <citation type="submission" date="2019-11" db="EMBL/GenBank/DDBJ databases">
        <authorList>
            <person name="Jiao W.-B."/>
            <person name="Schneeberger K."/>
        </authorList>
    </citation>
    <scope>NUCLEOTIDE SEQUENCE [LARGE SCALE GENOMIC DNA]</scope>
    <source>
        <strain evidence="3">cv. An-1</strain>
    </source>
</reference>
<gene>
    <name evidence="2" type="ORF">AN1_LOCUS4506</name>
    <name evidence="1" type="ORF">AT9943_LOCUS3840</name>
</gene>
<evidence type="ECO:0000313" key="1">
    <source>
        <dbReference type="EMBL" id="CAD5315473.1"/>
    </source>
</evidence>
<dbReference type="AlphaFoldDB" id="A0A654EI75"/>
<dbReference type="EMBL" id="LR881466">
    <property type="protein sequence ID" value="CAD5315473.1"/>
    <property type="molecule type" value="Genomic_DNA"/>
</dbReference>
<accession>A0A654EI75</accession>
<dbReference type="EMBL" id="CACRSJ010000104">
    <property type="protein sequence ID" value="VYS49026.1"/>
    <property type="molecule type" value="Genomic_DNA"/>
</dbReference>
<reference evidence="1 4" key="2">
    <citation type="submission" date="2020-09" db="EMBL/GenBank/DDBJ databases">
        <authorList>
            <person name="Ashkenazy H."/>
        </authorList>
    </citation>
    <scope>NUCLEOTIDE SEQUENCE [LARGE SCALE GENOMIC DNA]</scope>
    <source>
        <strain evidence="4">cv. Cdm-0</strain>
    </source>
</reference>
<protein>
    <submittedName>
        <fullName evidence="1">(thale cress) hypothetical protein</fullName>
    </submittedName>
</protein>
<sequence>MVKRIRGAGDLIGKTRASIRNDTDIDFSGNLNNILLMKRSTGIRSKYSMSCPGVEDGLLDPHTATFTSETYWRTASVLSLRWTKP</sequence>
<evidence type="ECO:0000313" key="4">
    <source>
        <dbReference type="Proteomes" id="UP000516314"/>
    </source>
</evidence>
<dbReference type="Proteomes" id="UP000516314">
    <property type="component" value="Chromosome 1"/>
</dbReference>
<organism evidence="2 3">
    <name type="scientific">Arabidopsis thaliana</name>
    <name type="common">Mouse-ear cress</name>
    <dbReference type="NCBI Taxonomy" id="3702"/>
    <lineage>
        <taxon>Eukaryota</taxon>
        <taxon>Viridiplantae</taxon>
        <taxon>Streptophyta</taxon>
        <taxon>Embryophyta</taxon>
        <taxon>Tracheophyta</taxon>
        <taxon>Spermatophyta</taxon>
        <taxon>Magnoliopsida</taxon>
        <taxon>eudicotyledons</taxon>
        <taxon>Gunneridae</taxon>
        <taxon>Pentapetalae</taxon>
        <taxon>rosids</taxon>
        <taxon>malvids</taxon>
        <taxon>Brassicales</taxon>
        <taxon>Brassicaceae</taxon>
        <taxon>Camelineae</taxon>
        <taxon>Arabidopsis</taxon>
    </lineage>
</organism>
<proteinExistence type="predicted"/>
<name>A0A654EI75_ARATH</name>
<evidence type="ECO:0000313" key="3">
    <source>
        <dbReference type="Proteomes" id="UP000426265"/>
    </source>
</evidence>
<evidence type="ECO:0000313" key="2">
    <source>
        <dbReference type="EMBL" id="VYS49026.1"/>
    </source>
</evidence>